<evidence type="ECO:0000313" key="3">
    <source>
        <dbReference type="Proteomes" id="UP000001610"/>
    </source>
</evidence>
<keyword evidence="3" id="KW-1185">Reference proteome</keyword>
<evidence type="ECO:0000313" key="2">
    <source>
        <dbReference type="EMBL" id="EGX96935.1"/>
    </source>
</evidence>
<dbReference type="CDD" id="cd05120">
    <property type="entry name" value="APH_ChoK_like"/>
    <property type="match status" value="1"/>
</dbReference>
<dbReference type="Gene3D" id="3.90.1200.10">
    <property type="match status" value="1"/>
</dbReference>
<name>G3J5Y3_CORMM</name>
<dbReference type="VEuPathDB" id="FungiDB:CCM_01593"/>
<proteinExistence type="predicted"/>
<dbReference type="InterPro" id="IPR002575">
    <property type="entry name" value="Aminoglycoside_PTrfase"/>
</dbReference>
<dbReference type="RefSeq" id="XP_006666812.1">
    <property type="nucleotide sequence ID" value="XM_006666749.1"/>
</dbReference>
<dbReference type="OrthoDB" id="4177236at2759"/>
<feature type="domain" description="Aminoglycoside phosphotransferase" evidence="1">
    <location>
        <begin position="246"/>
        <end position="426"/>
    </location>
</feature>
<evidence type="ECO:0000259" key="1">
    <source>
        <dbReference type="Pfam" id="PF01636"/>
    </source>
</evidence>
<dbReference type="KEGG" id="cmt:CCM_01593"/>
<reference evidence="2 3" key="1">
    <citation type="journal article" date="2011" name="Genome Biol.">
        <title>Genome sequence of the insect pathogenic fungus Cordyceps militaris, a valued traditional Chinese medicine.</title>
        <authorList>
            <person name="Zheng P."/>
            <person name="Xia Y."/>
            <person name="Xiao G."/>
            <person name="Xiong C."/>
            <person name="Hu X."/>
            <person name="Zhang S."/>
            <person name="Zheng H."/>
            <person name="Huang Y."/>
            <person name="Zhou Y."/>
            <person name="Wang S."/>
            <person name="Zhao G.P."/>
            <person name="Liu X."/>
            <person name="St Leger R.J."/>
            <person name="Wang C."/>
        </authorList>
    </citation>
    <scope>NUCLEOTIDE SEQUENCE [LARGE SCALE GENOMIC DNA]</scope>
    <source>
        <strain evidence="2 3">CM01</strain>
    </source>
</reference>
<protein>
    <submittedName>
        <fullName evidence="2">Phosphotransferase enzyme family protein</fullName>
    </submittedName>
</protein>
<dbReference type="PANTHER" id="PTHR21310">
    <property type="entry name" value="AMINOGLYCOSIDE PHOSPHOTRANSFERASE-RELATED-RELATED"/>
    <property type="match status" value="1"/>
</dbReference>
<dbReference type="InterPro" id="IPR011009">
    <property type="entry name" value="Kinase-like_dom_sf"/>
</dbReference>
<dbReference type="Proteomes" id="UP000001610">
    <property type="component" value="Unassembled WGS sequence"/>
</dbReference>
<gene>
    <name evidence="2" type="ORF">CCM_01593</name>
</gene>
<dbReference type="GO" id="GO:0016740">
    <property type="term" value="F:transferase activity"/>
    <property type="evidence" value="ECO:0007669"/>
    <property type="project" value="UniProtKB-KW"/>
</dbReference>
<dbReference type="EMBL" id="JH126399">
    <property type="protein sequence ID" value="EGX96935.1"/>
    <property type="molecule type" value="Genomic_DNA"/>
</dbReference>
<sequence length="456" mass="51216">MAAGPPNARMRRLGAGLDVTGIFVQALSSSLAETHCHSTMYTQANPHDTDCYEHSPWLRKTSPRTRAASNGSFKLIEGRQAMALEQFSYPIFLHSRMLNTIVDAVMVVMLECGSSQLQFPTAIPNCNSQLQFPTAIPNCNPPLLAIVEYAATITPTAALLRNNAYTHIFKPFEMVSSLPLSIPQPASALQYDILFREPDDSLPEPLPSVETIEDARINDSYAARSIACVGTSYFVKYGYGVEPLEAENMKFVRQYTNIHVPRVYAVYRRSIREGGQKTYIIMEKIEGESLEKLWDEFDTTQKLSITRQLKESFISLRDLPHHGYFGSLDKTKLRDFLFAADEPMPSIDAPFDTEEALLDGLMDRFLAEDPDRLRHKASYYRLVLPQAFKGDNQPVFTHGDLQPKNIIIKPDGCIAIVDWATSGWYPGLVKRLACTYWSFSGRISQSLRLDEPPADG</sequence>
<dbReference type="AlphaFoldDB" id="G3J5Y3"/>
<dbReference type="Pfam" id="PF01636">
    <property type="entry name" value="APH"/>
    <property type="match status" value="1"/>
</dbReference>
<organism evidence="2 3">
    <name type="scientific">Cordyceps militaris (strain CM01)</name>
    <name type="common">Caterpillar fungus</name>
    <dbReference type="NCBI Taxonomy" id="983644"/>
    <lineage>
        <taxon>Eukaryota</taxon>
        <taxon>Fungi</taxon>
        <taxon>Dikarya</taxon>
        <taxon>Ascomycota</taxon>
        <taxon>Pezizomycotina</taxon>
        <taxon>Sordariomycetes</taxon>
        <taxon>Hypocreomycetidae</taxon>
        <taxon>Hypocreales</taxon>
        <taxon>Cordycipitaceae</taxon>
        <taxon>Cordyceps</taxon>
    </lineage>
</organism>
<dbReference type="HOGENOM" id="CLU_599935_0_0_1"/>
<dbReference type="PANTHER" id="PTHR21310:SF48">
    <property type="entry name" value="AMINOGLYCOSIDE PHOSPHOTRANSFERASE DOMAIN-CONTAINING PROTEIN"/>
    <property type="match status" value="1"/>
</dbReference>
<dbReference type="GeneID" id="18163624"/>
<dbReference type="eggNOG" id="ENOG502SN24">
    <property type="taxonomic scope" value="Eukaryota"/>
</dbReference>
<dbReference type="OMA" id="TAIPNCN"/>
<keyword evidence="2" id="KW-0808">Transferase</keyword>
<dbReference type="InParanoid" id="G3J5Y3"/>
<dbReference type="SUPFAM" id="SSF56112">
    <property type="entry name" value="Protein kinase-like (PK-like)"/>
    <property type="match status" value="1"/>
</dbReference>
<dbReference type="InterPro" id="IPR051678">
    <property type="entry name" value="AGP_Transferase"/>
</dbReference>
<accession>G3J5Y3</accession>